<dbReference type="Proteomes" id="UP000007798">
    <property type="component" value="Unassembled WGS sequence"/>
</dbReference>
<feature type="domain" description="DHHA2" evidence="2">
    <location>
        <begin position="223"/>
        <end position="370"/>
    </location>
</feature>
<comment type="similarity">
    <text evidence="1">Belongs to the PPase class C family. Prune subfamily.</text>
</comment>
<dbReference type="PANTHER" id="PTHR12112:SF39">
    <property type="entry name" value="EG:152A3.5 PROTEIN (FBGN0003116_PN PROTEIN)"/>
    <property type="match status" value="1"/>
</dbReference>
<dbReference type="GO" id="GO:0019889">
    <property type="term" value="P:pteridine metabolic process"/>
    <property type="evidence" value="ECO:0007669"/>
    <property type="project" value="EnsemblMetazoa"/>
</dbReference>
<dbReference type="EMBL" id="CH964291">
    <property type="protein sequence ID" value="EDW86239.1"/>
    <property type="molecule type" value="Genomic_DNA"/>
</dbReference>
<dbReference type="InterPro" id="IPR038222">
    <property type="entry name" value="DHHA2_dom_sf"/>
</dbReference>
<dbReference type="SMR" id="B4NQ14"/>
<keyword evidence="4" id="KW-1185">Reference proteome</keyword>
<dbReference type="SMART" id="SM01131">
    <property type="entry name" value="DHHA2"/>
    <property type="match status" value="1"/>
</dbReference>
<protein>
    <recommendedName>
        <fullName evidence="2">DHHA2 domain-containing protein</fullName>
    </recommendedName>
</protein>
<dbReference type="PANTHER" id="PTHR12112">
    <property type="entry name" value="BNIP - RELATED"/>
    <property type="match status" value="1"/>
</dbReference>
<dbReference type="GO" id="GO:0005759">
    <property type="term" value="C:mitochondrial matrix"/>
    <property type="evidence" value="ECO:0007669"/>
    <property type="project" value="EnsemblMetazoa"/>
</dbReference>
<sequence>MGFLRFVQQTRSTLGRYLSSPAPTVERTLNLVLGNESCDLDSAISALTLAFIYSQRQQQNDYVPVLNIPRMEYPLKTEVGYLLDKCGINQSMLVFRDDLPEQLDQRVRVILVDHHISELASLVKEIYDHRPLDKDNPALKSLPKDAIVHLEPELGSCATLIGECYLAEEQPQSADVSRLLHATIVLDTINFSPAAKRFSHRDLVMVQNLEQKLNQQIDRQLLFDELRAARADISQLSLVQVLRKDMKIVHTARQQVPMAGLPLLARDFVARDGAEEAVREFGRGSDLVCILGMYVLPDDGQVQRDVALISLTPESQLIKRLQQTLVEHANPKLGLFPYDNDIKFMNGCFLSQRNVQATRKHILPVVRQVLLDWEETCNC</sequence>
<dbReference type="KEGG" id="dwi:6653132"/>
<dbReference type="FunCoup" id="B4NQ14">
    <property type="interactions" value="328"/>
</dbReference>
<dbReference type="OrthoDB" id="374045at2759"/>
<dbReference type="InterPro" id="IPR038763">
    <property type="entry name" value="DHH_sf"/>
</dbReference>
<organism evidence="3 4">
    <name type="scientific">Drosophila willistoni</name>
    <name type="common">Fruit fly</name>
    <dbReference type="NCBI Taxonomy" id="7260"/>
    <lineage>
        <taxon>Eukaryota</taxon>
        <taxon>Metazoa</taxon>
        <taxon>Ecdysozoa</taxon>
        <taxon>Arthropoda</taxon>
        <taxon>Hexapoda</taxon>
        <taxon>Insecta</taxon>
        <taxon>Pterygota</taxon>
        <taxon>Neoptera</taxon>
        <taxon>Endopterygota</taxon>
        <taxon>Diptera</taxon>
        <taxon>Brachycera</taxon>
        <taxon>Muscomorpha</taxon>
        <taxon>Ephydroidea</taxon>
        <taxon>Drosophilidae</taxon>
        <taxon>Drosophila</taxon>
        <taxon>Sophophora</taxon>
    </lineage>
</organism>
<evidence type="ECO:0000313" key="3">
    <source>
        <dbReference type="EMBL" id="EDW86239.1"/>
    </source>
</evidence>
<accession>B4NQ14</accession>
<dbReference type="Gene3D" id="3.90.1640.10">
    <property type="entry name" value="inorganic pyrophosphatase (n-terminal core)"/>
    <property type="match status" value="1"/>
</dbReference>
<proteinExistence type="inferred from homology"/>
<reference evidence="3 4" key="1">
    <citation type="journal article" date="2007" name="Nature">
        <title>Evolution of genes and genomes on the Drosophila phylogeny.</title>
        <authorList>
            <consortium name="Drosophila 12 Genomes Consortium"/>
            <person name="Clark A.G."/>
            <person name="Eisen M.B."/>
            <person name="Smith D.R."/>
            <person name="Bergman C.M."/>
            <person name="Oliver B."/>
            <person name="Markow T.A."/>
            <person name="Kaufman T.C."/>
            <person name="Kellis M."/>
            <person name="Gelbart W."/>
            <person name="Iyer V.N."/>
            <person name="Pollard D.A."/>
            <person name="Sackton T.B."/>
            <person name="Larracuente A.M."/>
            <person name="Singh N.D."/>
            <person name="Abad J.P."/>
            <person name="Abt D.N."/>
            <person name="Adryan B."/>
            <person name="Aguade M."/>
            <person name="Akashi H."/>
            <person name="Anderson W.W."/>
            <person name="Aquadro C.F."/>
            <person name="Ardell D.H."/>
            <person name="Arguello R."/>
            <person name="Artieri C.G."/>
            <person name="Barbash D.A."/>
            <person name="Barker D."/>
            <person name="Barsanti P."/>
            <person name="Batterham P."/>
            <person name="Batzoglou S."/>
            <person name="Begun D."/>
            <person name="Bhutkar A."/>
            <person name="Blanco E."/>
            <person name="Bosak S.A."/>
            <person name="Bradley R.K."/>
            <person name="Brand A.D."/>
            <person name="Brent M.R."/>
            <person name="Brooks A.N."/>
            <person name="Brown R.H."/>
            <person name="Butlin R.K."/>
            <person name="Caggese C."/>
            <person name="Calvi B.R."/>
            <person name="Bernardo de Carvalho A."/>
            <person name="Caspi A."/>
            <person name="Castrezana S."/>
            <person name="Celniker S.E."/>
            <person name="Chang J.L."/>
            <person name="Chapple C."/>
            <person name="Chatterji S."/>
            <person name="Chinwalla A."/>
            <person name="Civetta A."/>
            <person name="Clifton S.W."/>
            <person name="Comeron J.M."/>
            <person name="Costello J.C."/>
            <person name="Coyne J.A."/>
            <person name="Daub J."/>
            <person name="David R.G."/>
            <person name="Delcher A.L."/>
            <person name="Delehaunty K."/>
            <person name="Do C.B."/>
            <person name="Ebling H."/>
            <person name="Edwards K."/>
            <person name="Eickbush T."/>
            <person name="Evans J.D."/>
            <person name="Filipski A."/>
            <person name="Findeiss S."/>
            <person name="Freyhult E."/>
            <person name="Fulton L."/>
            <person name="Fulton R."/>
            <person name="Garcia A.C."/>
            <person name="Gardiner A."/>
            <person name="Garfield D.A."/>
            <person name="Garvin B.E."/>
            <person name="Gibson G."/>
            <person name="Gilbert D."/>
            <person name="Gnerre S."/>
            <person name="Godfrey J."/>
            <person name="Good R."/>
            <person name="Gotea V."/>
            <person name="Gravely B."/>
            <person name="Greenberg A.J."/>
            <person name="Griffiths-Jones S."/>
            <person name="Gross S."/>
            <person name="Guigo R."/>
            <person name="Gustafson E.A."/>
            <person name="Haerty W."/>
            <person name="Hahn M.W."/>
            <person name="Halligan D.L."/>
            <person name="Halpern A.L."/>
            <person name="Halter G.M."/>
            <person name="Han M.V."/>
            <person name="Heger A."/>
            <person name="Hillier L."/>
            <person name="Hinrichs A.S."/>
            <person name="Holmes I."/>
            <person name="Hoskins R.A."/>
            <person name="Hubisz M.J."/>
            <person name="Hultmark D."/>
            <person name="Huntley M.A."/>
            <person name="Jaffe D.B."/>
            <person name="Jagadeeshan S."/>
            <person name="Jeck W.R."/>
            <person name="Johnson J."/>
            <person name="Jones C.D."/>
            <person name="Jordan W.C."/>
            <person name="Karpen G.H."/>
            <person name="Kataoka E."/>
            <person name="Keightley P.D."/>
            <person name="Kheradpour P."/>
            <person name="Kirkness E.F."/>
            <person name="Koerich L.B."/>
            <person name="Kristiansen K."/>
            <person name="Kudrna D."/>
            <person name="Kulathinal R.J."/>
            <person name="Kumar S."/>
            <person name="Kwok R."/>
            <person name="Lander E."/>
            <person name="Langley C.H."/>
            <person name="Lapoint R."/>
            <person name="Lazzaro B.P."/>
            <person name="Lee S.J."/>
            <person name="Levesque L."/>
            <person name="Li R."/>
            <person name="Lin C.F."/>
            <person name="Lin M.F."/>
            <person name="Lindblad-Toh K."/>
            <person name="Llopart A."/>
            <person name="Long M."/>
            <person name="Low L."/>
            <person name="Lozovsky E."/>
            <person name="Lu J."/>
            <person name="Luo M."/>
            <person name="Machado C.A."/>
            <person name="Makalowski W."/>
            <person name="Marzo M."/>
            <person name="Matsuda M."/>
            <person name="Matzkin L."/>
            <person name="McAllister B."/>
            <person name="McBride C.S."/>
            <person name="McKernan B."/>
            <person name="McKernan K."/>
            <person name="Mendez-Lago M."/>
            <person name="Minx P."/>
            <person name="Mollenhauer M.U."/>
            <person name="Montooth K."/>
            <person name="Mount S.M."/>
            <person name="Mu X."/>
            <person name="Myers E."/>
            <person name="Negre B."/>
            <person name="Newfeld S."/>
            <person name="Nielsen R."/>
            <person name="Noor M.A."/>
            <person name="O'Grady P."/>
            <person name="Pachter L."/>
            <person name="Papaceit M."/>
            <person name="Parisi M.J."/>
            <person name="Parisi M."/>
            <person name="Parts L."/>
            <person name="Pedersen J.S."/>
            <person name="Pesole G."/>
            <person name="Phillippy A.M."/>
            <person name="Ponting C.P."/>
            <person name="Pop M."/>
            <person name="Porcelli D."/>
            <person name="Powell J.R."/>
            <person name="Prohaska S."/>
            <person name="Pruitt K."/>
            <person name="Puig M."/>
            <person name="Quesneville H."/>
            <person name="Ram K.R."/>
            <person name="Rand D."/>
            <person name="Rasmussen M.D."/>
            <person name="Reed L.K."/>
            <person name="Reenan R."/>
            <person name="Reily A."/>
            <person name="Remington K.A."/>
            <person name="Rieger T.T."/>
            <person name="Ritchie M.G."/>
            <person name="Robin C."/>
            <person name="Rogers Y.H."/>
            <person name="Rohde C."/>
            <person name="Rozas J."/>
            <person name="Rubenfield M.J."/>
            <person name="Ruiz A."/>
            <person name="Russo S."/>
            <person name="Salzberg S.L."/>
            <person name="Sanchez-Gracia A."/>
            <person name="Saranga D.J."/>
            <person name="Sato H."/>
            <person name="Schaeffer S.W."/>
            <person name="Schatz M.C."/>
            <person name="Schlenke T."/>
            <person name="Schwartz R."/>
            <person name="Segarra C."/>
            <person name="Singh R.S."/>
            <person name="Sirot L."/>
            <person name="Sirota M."/>
            <person name="Sisneros N.B."/>
            <person name="Smith C.D."/>
            <person name="Smith T.F."/>
            <person name="Spieth J."/>
            <person name="Stage D.E."/>
            <person name="Stark A."/>
            <person name="Stephan W."/>
            <person name="Strausberg R.L."/>
            <person name="Strempel S."/>
            <person name="Sturgill D."/>
            <person name="Sutton G."/>
            <person name="Sutton G.G."/>
            <person name="Tao W."/>
            <person name="Teichmann S."/>
            <person name="Tobari Y.N."/>
            <person name="Tomimura Y."/>
            <person name="Tsolas J.M."/>
            <person name="Valente V.L."/>
            <person name="Venter E."/>
            <person name="Venter J.C."/>
            <person name="Vicario S."/>
            <person name="Vieira F.G."/>
            <person name="Vilella A.J."/>
            <person name="Villasante A."/>
            <person name="Walenz B."/>
            <person name="Wang J."/>
            <person name="Wasserman M."/>
            <person name="Watts T."/>
            <person name="Wilson D."/>
            <person name="Wilson R.K."/>
            <person name="Wing R.A."/>
            <person name="Wolfner M.F."/>
            <person name="Wong A."/>
            <person name="Wong G.K."/>
            <person name="Wu C.I."/>
            <person name="Wu G."/>
            <person name="Yamamoto D."/>
            <person name="Yang H.P."/>
            <person name="Yang S.P."/>
            <person name="Yorke J.A."/>
            <person name="Yoshida K."/>
            <person name="Zdobnov E."/>
            <person name="Zhang P."/>
            <person name="Zhang Y."/>
            <person name="Zimin A.V."/>
            <person name="Baldwin J."/>
            <person name="Abdouelleil A."/>
            <person name="Abdulkadir J."/>
            <person name="Abebe A."/>
            <person name="Abera B."/>
            <person name="Abreu J."/>
            <person name="Acer S.C."/>
            <person name="Aftuck L."/>
            <person name="Alexander A."/>
            <person name="An P."/>
            <person name="Anderson E."/>
            <person name="Anderson S."/>
            <person name="Arachi H."/>
            <person name="Azer M."/>
            <person name="Bachantsang P."/>
            <person name="Barry A."/>
            <person name="Bayul T."/>
            <person name="Berlin A."/>
            <person name="Bessette D."/>
            <person name="Bloom T."/>
            <person name="Blye J."/>
            <person name="Boguslavskiy L."/>
            <person name="Bonnet C."/>
            <person name="Boukhgalter B."/>
            <person name="Bourzgui I."/>
            <person name="Brown A."/>
            <person name="Cahill P."/>
            <person name="Channer S."/>
            <person name="Cheshatsang Y."/>
            <person name="Chuda L."/>
            <person name="Citroen M."/>
            <person name="Collymore A."/>
            <person name="Cooke P."/>
            <person name="Costello M."/>
            <person name="D'Aco K."/>
            <person name="Daza R."/>
            <person name="De Haan G."/>
            <person name="DeGray S."/>
            <person name="DeMaso C."/>
            <person name="Dhargay N."/>
            <person name="Dooley K."/>
            <person name="Dooley E."/>
            <person name="Doricent M."/>
            <person name="Dorje P."/>
            <person name="Dorjee K."/>
            <person name="Dupes A."/>
            <person name="Elong R."/>
            <person name="Falk J."/>
            <person name="Farina A."/>
            <person name="Faro S."/>
            <person name="Ferguson D."/>
            <person name="Fisher S."/>
            <person name="Foley C.D."/>
            <person name="Franke A."/>
            <person name="Friedrich D."/>
            <person name="Gadbois L."/>
            <person name="Gearin G."/>
            <person name="Gearin C.R."/>
            <person name="Giannoukos G."/>
            <person name="Goode T."/>
            <person name="Graham J."/>
            <person name="Grandbois E."/>
            <person name="Grewal S."/>
            <person name="Gyaltsen K."/>
            <person name="Hafez N."/>
            <person name="Hagos B."/>
            <person name="Hall J."/>
            <person name="Henson C."/>
            <person name="Hollinger A."/>
            <person name="Honan T."/>
            <person name="Huard M.D."/>
            <person name="Hughes L."/>
            <person name="Hurhula B."/>
            <person name="Husby M.E."/>
            <person name="Kamat A."/>
            <person name="Kanga B."/>
            <person name="Kashin S."/>
            <person name="Khazanovich D."/>
            <person name="Kisner P."/>
            <person name="Lance K."/>
            <person name="Lara M."/>
            <person name="Lee W."/>
            <person name="Lennon N."/>
            <person name="Letendre F."/>
            <person name="LeVine R."/>
            <person name="Lipovsky A."/>
            <person name="Liu X."/>
            <person name="Liu J."/>
            <person name="Liu S."/>
            <person name="Lokyitsang T."/>
            <person name="Lokyitsang Y."/>
            <person name="Lubonja R."/>
            <person name="Lui A."/>
            <person name="MacDonald P."/>
            <person name="Magnisalis V."/>
            <person name="Maru K."/>
            <person name="Matthews C."/>
            <person name="McCusker W."/>
            <person name="McDonough S."/>
            <person name="Mehta T."/>
            <person name="Meldrim J."/>
            <person name="Meneus L."/>
            <person name="Mihai O."/>
            <person name="Mihalev A."/>
            <person name="Mihova T."/>
            <person name="Mittelman R."/>
            <person name="Mlenga V."/>
            <person name="Montmayeur A."/>
            <person name="Mulrain L."/>
            <person name="Navidi A."/>
            <person name="Naylor J."/>
            <person name="Negash T."/>
            <person name="Nguyen T."/>
            <person name="Nguyen N."/>
            <person name="Nicol R."/>
            <person name="Norbu C."/>
            <person name="Norbu N."/>
            <person name="Novod N."/>
            <person name="O'Neill B."/>
            <person name="Osman S."/>
            <person name="Markiewicz E."/>
            <person name="Oyono O.L."/>
            <person name="Patti C."/>
            <person name="Phunkhang P."/>
            <person name="Pierre F."/>
            <person name="Priest M."/>
            <person name="Raghuraman S."/>
            <person name="Rege F."/>
            <person name="Reyes R."/>
            <person name="Rise C."/>
            <person name="Rogov P."/>
            <person name="Ross K."/>
            <person name="Ryan E."/>
            <person name="Settipalli S."/>
            <person name="Shea T."/>
            <person name="Sherpa N."/>
            <person name="Shi L."/>
            <person name="Shih D."/>
            <person name="Sparrow T."/>
            <person name="Spaulding J."/>
            <person name="Stalker J."/>
            <person name="Stange-Thomann N."/>
            <person name="Stavropoulos S."/>
            <person name="Stone C."/>
            <person name="Strader C."/>
            <person name="Tesfaye S."/>
            <person name="Thomson T."/>
            <person name="Thoulutsang Y."/>
            <person name="Thoulutsang D."/>
            <person name="Topham K."/>
            <person name="Topping I."/>
            <person name="Tsamla T."/>
            <person name="Vassiliev H."/>
            <person name="Vo A."/>
            <person name="Wangchuk T."/>
            <person name="Wangdi T."/>
            <person name="Weiand M."/>
            <person name="Wilkinson J."/>
            <person name="Wilson A."/>
            <person name="Yadav S."/>
            <person name="Young G."/>
            <person name="Yu Q."/>
            <person name="Zembek L."/>
            <person name="Zhong D."/>
            <person name="Zimmer A."/>
            <person name="Zwirko Z."/>
            <person name="Jaffe D.B."/>
            <person name="Alvarez P."/>
            <person name="Brockman W."/>
            <person name="Butler J."/>
            <person name="Chin C."/>
            <person name="Gnerre S."/>
            <person name="Grabherr M."/>
            <person name="Kleber M."/>
            <person name="Mauceli E."/>
            <person name="MacCallum I."/>
        </authorList>
    </citation>
    <scope>NUCLEOTIDE SEQUENCE [LARGE SCALE GENOMIC DNA]</scope>
    <source>
        <strain evidence="4">Tucson 14030-0811.24</strain>
    </source>
</reference>
<dbReference type="SUPFAM" id="SSF64182">
    <property type="entry name" value="DHH phosphoesterases"/>
    <property type="match status" value="1"/>
</dbReference>
<dbReference type="HOGENOM" id="CLU_019358_0_0_1"/>
<evidence type="ECO:0000256" key="1">
    <source>
        <dbReference type="ARBA" id="ARBA00010331"/>
    </source>
</evidence>
<name>B4NQ14_DROWI</name>
<dbReference type="Gene3D" id="3.10.310.20">
    <property type="entry name" value="DHHA2 domain"/>
    <property type="match status" value="1"/>
</dbReference>
<dbReference type="PhylomeDB" id="B4NQ14"/>
<dbReference type="GO" id="GO:0048072">
    <property type="term" value="P:compound eye pigmentation"/>
    <property type="evidence" value="ECO:0007669"/>
    <property type="project" value="EnsemblMetazoa"/>
</dbReference>
<evidence type="ECO:0000259" key="2">
    <source>
        <dbReference type="SMART" id="SM01131"/>
    </source>
</evidence>
<dbReference type="AlphaFoldDB" id="B4NQ14"/>
<dbReference type="GO" id="GO:0004112">
    <property type="term" value="F:cyclic-nucleotide phosphodiesterase activity"/>
    <property type="evidence" value="ECO:0007669"/>
    <property type="project" value="EnsemblMetazoa"/>
</dbReference>
<evidence type="ECO:0000313" key="4">
    <source>
        <dbReference type="Proteomes" id="UP000007798"/>
    </source>
</evidence>
<dbReference type="GO" id="GO:0141162">
    <property type="term" value="P:negative regulation of cAMP/PKA signal transduction"/>
    <property type="evidence" value="ECO:0007669"/>
    <property type="project" value="EnsemblMetazoa"/>
</dbReference>
<dbReference type="eggNOG" id="KOG4129">
    <property type="taxonomic scope" value="Eukaryota"/>
</dbReference>
<gene>
    <name evidence="3" type="primary">Dwil\GK16048</name>
    <name evidence="3" type="ORF">Dwil_GK16048</name>
</gene>
<dbReference type="STRING" id="7260.B4NQ14"/>
<dbReference type="Pfam" id="PF02833">
    <property type="entry name" value="DHHA2"/>
    <property type="match status" value="1"/>
</dbReference>
<dbReference type="GO" id="GO:0004309">
    <property type="term" value="F:exopolyphosphatase activity"/>
    <property type="evidence" value="ECO:0007669"/>
    <property type="project" value="TreeGrafter"/>
</dbReference>
<dbReference type="InterPro" id="IPR004097">
    <property type="entry name" value="DHHA2"/>
</dbReference>
<dbReference type="OMA" id="KRFCARD"/>
<keyword evidence="3" id="KW-0378">Hydrolase</keyword>
<dbReference type="GO" id="GO:0090297">
    <property type="term" value="P:positive regulation of mitochondrial DNA replication"/>
    <property type="evidence" value="ECO:0007669"/>
    <property type="project" value="EnsemblMetazoa"/>
</dbReference>
<dbReference type="InParanoid" id="B4NQ14"/>